<feature type="transmembrane region" description="Helical" evidence="11">
    <location>
        <begin position="655"/>
        <end position="673"/>
    </location>
</feature>
<evidence type="ECO:0000256" key="3">
    <source>
        <dbReference type="ARBA" id="ARBA00022448"/>
    </source>
</evidence>
<feature type="transmembrane region" description="Helical" evidence="11">
    <location>
        <begin position="572"/>
        <end position="591"/>
    </location>
</feature>
<dbReference type="RefSeq" id="WP_188789602.1">
    <property type="nucleotide sequence ID" value="NZ_BMJV01000002.1"/>
</dbReference>
<feature type="transmembrane region" description="Helical" evidence="11">
    <location>
        <begin position="81"/>
        <end position="102"/>
    </location>
</feature>
<feature type="transmembrane region" description="Helical" evidence="11">
    <location>
        <begin position="413"/>
        <end position="434"/>
    </location>
</feature>
<evidence type="ECO:0000259" key="12">
    <source>
        <dbReference type="Pfam" id="PF00361"/>
    </source>
</evidence>
<dbReference type="Pfam" id="PF20501">
    <property type="entry name" value="MbhE"/>
    <property type="match status" value="1"/>
</dbReference>
<keyword evidence="9 11" id="KW-0472">Membrane</keyword>
<reference evidence="17" key="1">
    <citation type="journal article" date="2014" name="Int. J. Syst. Evol. Microbiol.">
        <title>Complete genome sequence of Corynebacterium casei LMG S-19264T (=DSM 44701T), isolated from a smear-ripened cheese.</title>
        <authorList>
            <consortium name="US DOE Joint Genome Institute (JGI-PGF)"/>
            <person name="Walter F."/>
            <person name="Albersmeier A."/>
            <person name="Kalinowski J."/>
            <person name="Ruckert C."/>
        </authorList>
    </citation>
    <scope>NUCLEOTIDE SEQUENCE</scope>
    <source>
        <strain evidence="17">CGMCC 1.15762</strain>
    </source>
</reference>
<sequence length="959" mass="103135">MVSGSVLLPVMVMLPFLGALLPGLMIRAGRNVCSSFTAAATAAALVLLGVMTPEVMGGGTITAQINWLPALGLNANFMLDGLGLLFAGMILGVGLLVIFYARFYLSGDDPMGQFYTYLLLFQGAMLGIVVSDNILLLLVFWEMTSLSSFLLIGYWKHLPEGRQGARMALTVTGAGGLAMIAGMLILGNIAGSYDLSVILQNREAIQSSDLYLTALILILLGAFTKSAQFPFHFWLPHAMAAPTPVSAYLHSATMVKAGIFLMARMWPVLAGTPEWFWIVSSVGLVTMVLGALIALFKDDLKALLAYSTISHLGLLTMLLGFGTPMAATVAVFHIINHLTFKAALFMSAGIVDHEAHTRDIKRLGGLARLMPLTATIAIVTALSMAGIPPLNGFISKEMMLEEVAHTYWWGGEWPIIIVATMGALFSVAYSFRFISHTFFGPVRNDYPHHPHDPPIGMLASPALLALLVILIGLFPAAIAEPLVRVTAGAVTGGELPDFYLSLWHGVTPALFMSMAAVAGGIVLLVLHRPLDKAWIATPRPHAKAMFDRTIAGVASLTTWITEKTHDGAISRYLAIFTIATVLLGYAAYTGGGMPAPTREMLPVPPLVAVGFVLLIVATGAVVIMHRHRFRGLIITSVVGLMVAAGFIYLSAPDLAMTQITVDTVTVLLLLVALHFLPKDTPRDSTTARRTRDALIGIVAGIGTGALAFAFLMRDVDTISDYHLANSYKGGGGDNVVNVILVDFRGYDTFGEIMVLGIAGLVLFALMEALLGGPVSKRIRNMALPEDRSRDRHPLMMVIATRVMMPIACLVGIYIFLRGHNLPGGGFVAGLVISIAVLMQYMASGFGWAQERKRIEYHSMIGMGVVVAALTGMGAWLAGEPFMTSAFGYFQVPPFEEFELATAALFDFGVFLTVLGAVMLMLYSLSRLARYAGETVNEEPMDYDPSQRIDAAIEARKDER</sequence>
<comment type="subcellular location">
    <subcellularLocation>
        <location evidence="2">Cell membrane</location>
        <topology evidence="2">Multi-pass membrane protein</topology>
    </subcellularLocation>
    <subcellularLocation>
        <location evidence="10">Membrane</location>
        <topology evidence="10">Multi-pass membrane protein</topology>
    </subcellularLocation>
</comment>
<feature type="domain" description="Na+/H+ antiporter MnhB subunit-related protein" evidence="14">
    <location>
        <begin position="796"/>
        <end position="918"/>
    </location>
</feature>
<feature type="transmembrane region" description="Helical" evidence="11">
    <location>
        <begin position="826"/>
        <end position="847"/>
    </location>
</feature>
<dbReference type="InterPro" id="IPR042106">
    <property type="entry name" value="Nuo/plastoQ_OxRdtase_6_NuoJ"/>
</dbReference>
<name>A0A8J2ZJ61_9RHOB</name>
<feature type="transmembrane region" description="Helical" evidence="11">
    <location>
        <begin position="897"/>
        <end position="922"/>
    </location>
</feature>
<feature type="transmembrane region" description="Helical" evidence="11">
    <location>
        <begin position="6"/>
        <end position="26"/>
    </location>
</feature>
<feature type="transmembrane region" description="Helical" evidence="11">
    <location>
        <begin position="693"/>
        <end position="712"/>
    </location>
</feature>
<dbReference type="EMBL" id="BMJV01000002">
    <property type="protein sequence ID" value="GGG68852.1"/>
    <property type="molecule type" value="Genomic_DNA"/>
</dbReference>
<reference evidence="17" key="2">
    <citation type="submission" date="2020-09" db="EMBL/GenBank/DDBJ databases">
        <authorList>
            <person name="Sun Q."/>
            <person name="Zhou Y."/>
        </authorList>
    </citation>
    <scope>NUCLEOTIDE SEQUENCE</scope>
    <source>
        <strain evidence="17">CGMCC 1.15762</strain>
    </source>
</reference>
<evidence type="ECO:0000256" key="4">
    <source>
        <dbReference type="ARBA" id="ARBA00022449"/>
    </source>
</evidence>
<dbReference type="PANTHER" id="PTHR43373">
    <property type="entry name" value="NA(+)/H(+) ANTIPORTER SUBUNIT"/>
    <property type="match status" value="1"/>
</dbReference>
<dbReference type="GO" id="GO:0015297">
    <property type="term" value="F:antiporter activity"/>
    <property type="evidence" value="ECO:0007669"/>
    <property type="project" value="UniProtKB-KW"/>
</dbReference>
<keyword evidence="5" id="KW-1003">Cell membrane</keyword>
<proteinExistence type="predicted"/>
<feature type="domain" description="NADH:quinone oxidoreductase/Mrp antiporter transmembrane" evidence="12">
    <location>
        <begin position="131"/>
        <end position="409"/>
    </location>
</feature>
<feature type="transmembrane region" description="Helical" evidence="11">
    <location>
        <begin position="498"/>
        <end position="526"/>
    </location>
</feature>
<keyword evidence="18" id="KW-1185">Reference proteome</keyword>
<dbReference type="Proteomes" id="UP000617145">
    <property type="component" value="Unassembled WGS sequence"/>
</dbReference>
<accession>A0A8J2ZJ61</accession>
<dbReference type="AlphaFoldDB" id="A0A8J2ZJ61"/>
<evidence type="ECO:0000256" key="7">
    <source>
        <dbReference type="ARBA" id="ARBA00022989"/>
    </source>
</evidence>
<keyword evidence="7 11" id="KW-1133">Transmembrane helix</keyword>
<feature type="transmembrane region" description="Helical" evidence="11">
    <location>
        <begin position="603"/>
        <end position="624"/>
    </location>
</feature>
<dbReference type="Pfam" id="PF00662">
    <property type="entry name" value="Proton_antipo_N"/>
    <property type="match status" value="1"/>
</dbReference>
<dbReference type="GO" id="GO:0005886">
    <property type="term" value="C:plasma membrane"/>
    <property type="evidence" value="ECO:0007669"/>
    <property type="project" value="UniProtKB-SubCell"/>
</dbReference>
<feature type="transmembrane region" description="Helical" evidence="11">
    <location>
        <begin position="38"/>
        <end position="61"/>
    </location>
</feature>
<dbReference type="Pfam" id="PF00361">
    <property type="entry name" value="Proton_antipo_M"/>
    <property type="match status" value="1"/>
</dbReference>
<evidence type="ECO:0000256" key="5">
    <source>
        <dbReference type="ARBA" id="ARBA00022475"/>
    </source>
</evidence>
<evidence type="ECO:0000256" key="9">
    <source>
        <dbReference type="ARBA" id="ARBA00023136"/>
    </source>
</evidence>
<gene>
    <name evidence="17" type="primary">phaA/B</name>
    <name evidence="17" type="ORF">GCM10011415_15150</name>
</gene>
<feature type="transmembrane region" description="Helical" evidence="11">
    <location>
        <begin position="631"/>
        <end position="649"/>
    </location>
</feature>
<feature type="transmembrane region" description="Helical" evidence="11">
    <location>
        <begin position="167"/>
        <end position="190"/>
    </location>
</feature>
<dbReference type="InterPro" id="IPR007182">
    <property type="entry name" value="MnhB"/>
</dbReference>
<dbReference type="PRINTS" id="PR01434">
    <property type="entry name" value="NADHDHGNASE5"/>
</dbReference>
<feature type="transmembrane region" description="Helical" evidence="11">
    <location>
        <begin position="372"/>
        <end position="393"/>
    </location>
</feature>
<evidence type="ECO:0000259" key="14">
    <source>
        <dbReference type="Pfam" id="PF04039"/>
    </source>
</evidence>
<dbReference type="InterPro" id="IPR046806">
    <property type="entry name" value="MrpA_C/MbhE"/>
</dbReference>
<organism evidence="17 18">
    <name type="scientific">Salipiger pallidus</name>
    <dbReference type="NCBI Taxonomy" id="1775170"/>
    <lineage>
        <taxon>Bacteria</taxon>
        <taxon>Pseudomonadati</taxon>
        <taxon>Pseudomonadota</taxon>
        <taxon>Alphaproteobacteria</taxon>
        <taxon>Rhodobacterales</taxon>
        <taxon>Roseobacteraceae</taxon>
        <taxon>Salipiger</taxon>
    </lineage>
</organism>
<dbReference type="Pfam" id="PF04039">
    <property type="entry name" value="MnhB"/>
    <property type="match status" value="1"/>
</dbReference>
<evidence type="ECO:0000259" key="16">
    <source>
        <dbReference type="Pfam" id="PF20501"/>
    </source>
</evidence>
<evidence type="ECO:0000256" key="2">
    <source>
        <dbReference type="ARBA" id="ARBA00004651"/>
    </source>
</evidence>
<feature type="transmembrane region" description="Helical" evidence="11">
    <location>
        <begin position="329"/>
        <end position="351"/>
    </location>
</feature>
<feature type="domain" description="NADH-Ubiquinone oxidoreductase (complex I) chain 5 N-terminal" evidence="13">
    <location>
        <begin position="71"/>
        <end position="115"/>
    </location>
</feature>
<dbReference type="Pfam" id="PF13244">
    <property type="entry name" value="MbhD"/>
    <property type="match status" value="1"/>
</dbReference>
<feature type="domain" description="MrpA C-terminal/MbhE" evidence="16">
    <location>
        <begin position="688"/>
        <end position="767"/>
    </location>
</feature>
<dbReference type="InterPro" id="IPR050616">
    <property type="entry name" value="CPA3_Na-H_Antiporter_A"/>
</dbReference>
<feature type="transmembrane region" description="Helical" evidence="11">
    <location>
        <begin position="114"/>
        <end position="130"/>
    </location>
</feature>
<dbReference type="InterPro" id="IPR001516">
    <property type="entry name" value="Proton_antipo_N"/>
</dbReference>
<keyword evidence="8" id="KW-0406">Ion transport</keyword>
<feature type="transmembrane region" description="Helical" evidence="11">
    <location>
        <begin position="210"/>
        <end position="235"/>
    </location>
</feature>
<evidence type="ECO:0000256" key="1">
    <source>
        <dbReference type="ARBA" id="ARBA00002378"/>
    </source>
</evidence>
<dbReference type="InterPro" id="IPR001750">
    <property type="entry name" value="ND/Mrp_TM"/>
</dbReference>
<keyword evidence="3" id="KW-0813">Transport</keyword>
<feature type="transmembrane region" description="Helical" evidence="11">
    <location>
        <begin position="793"/>
        <end position="814"/>
    </location>
</feature>
<evidence type="ECO:0000313" key="18">
    <source>
        <dbReference type="Proteomes" id="UP000617145"/>
    </source>
</evidence>
<feature type="transmembrane region" description="Helical" evidence="11">
    <location>
        <begin position="859"/>
        <end position="877"/>
    </location>
</feature>
<dbReference type="InterPro" id="IPR025383">
    <property type="entry name" value="MrpA_C/MbhD"/>
</dbReference>
<comment type="caution">
    <text evidence="17">The sequence shown here is derived from an EMBL/GenBank/DDBJ whole genome shotgun (WGS) entry which is preliminary data.</text>
</comment>
<feature type="transmembrane region" description="Helical" evidence="11">
    <location>
        <begin position="303"/>
        <end position="323"/>
    </location>
</feature>
<evidence type="ECO:0000256" key="11">
    <source>
        <dbReference type="SAM" id="Phobius"/>
    </source>
</evidence>
<feature type="transmembrane region" description="Helical" evidence="11">
    <location>
        <begin position="275"/>
        <end position="296"/>
    </location>
</feature>
<feature type="transmembrane region" description="Helical" evidence="11">
    <location>
        <begin position="752"/>
        <end position="772"/>
    </location>
</feature>
<protein>
    <submittedName>
        <fullName evidence="17">Monovalent cation/H+ antiporter subunit A</fullName>
    </submittedName>
</protein>
<dbReference type="Gene3D" id="1.20.120.1200">
    <property type="entry name" value="NADH-ubiquinone/plastoquinone oxidoreductase chain 6, subunit NuoJ"/>
    <property type="match status" value="1"/>
</dbReference>
<evidence type="ECO:0000256" key="6">
    <source>
        <dbReference type="ARBA" id="ARBA00022692"/>
    </source>
</evidence>
<evidence type="ECO:0000256" key="8">
    <source>
        <dbReference type="ARBA" id="ARBA00023065"/>
    </source>
</evidence>
<evidence type="ECO:0000259" key="15">
    <source>
        <dbReference type="Pfam" id="PF13244"/>
    </source>
</evidence>
<feature type="transmembrane region" description="Helical" evidence="11">
    <location>
        <begin position="455"/>
        <end position="478"/>
    </location>
</feature>
<comment type="function">
    <text evidence="1">NDH-1 shuttles electrons from NADH, via FMN and iron-sulfur (Fe-S) centers, to quinones in the respiratory chain. The immediate electron acceptor for the enzyme in this species is believed to be ubiquinone. Couples the redox reaction to proton translocation (for every two electrons transferred, four hydrogen ions are translocated across the cytoplasmic membrane), and thus conserves the redox energy in a proton gradient.</text>
</comment>
<feature type="domain" description="MrpA C-terminal/MbhD" evidence="15">
    <location>
        <begin position="613"/>
        <end position="678"/>
    </location>
</feature>
<dbReference type="NCBIfam" id="NF009288">
    <property type="entry name" value="PRK12648.1"/>
    <property type="match status" value="1"/>
</dbReference>
<evidence type="ECO:0000313" key="17">
    <source>
        <dbReference type="EMBL" id="GGG68852.1"/>
    </source>
</evidence>
<keyword evidence="6 10" id="KW-0812">Transmembrane</keyword>
<dbReference type="PANTHER" id="PTHR43373:SF1">
    <property type="entry name" value="NA(+)_H(+) ANTIPORTER SUBUNIT A"/>
    <property type="match status" value="1"/>
</dbReference>
<evidence type="ECO:0000259" key="13">
    <source>
        <dbReference type="Pfam" id="PF00662"/>
    </source>
</evidence>
<dbReference type="GO" id="GO:0006811">
    <property type="term" value="P:monoatomic ion transport"/>
    <property type="evidence" value="ECO:0007669"/>
    <property type="project" value="UniProtKB-KW"/>
</dbReference>
<keyword evidence="4" id="KW-0050">Antiport</keyword>
<evidence type="ECO:0000256" key="10">
    <source>
        <dbReference type="RuleBase" id="RU000320"/>
    </source>
</evidence>